<evidence type="ECO:0000256" key="1">
    <source>
        <dbReference type="SAM" id="Coils"/>
    </source>
</evidence>
<keyword evidence="2" id="KW-1133">Transmembrane helix</keyword>
<keyword evidence="1" id="KW-0175">Coiled coil</keyword>
<reference evidence="4" key="1">
    <citation type="submission" date="2016-04" db="EMBL/GenBank/DDBJ databases">
        <authorList>
            <person name="Evans L.H."/>
            <person name="Alamgir A."/>
            <person name="Owens N."/>
            <person name="Weber N.D."/>
            <person name="Virtaneva K."/>
            <person name="Barbian K."/>
            <person name="Babar A."/>
            <person name="Rosenke K."/>
        </authorList>
    </citation>
    <scope>NUCLEOTIDE SEQUENCE</scope>
    <source>
        <strain evidence="4">86-2</strain>
    </source>
</reference>
<feature type="transmembrane region" description="Helical" evidence="2">
    <location>
        <begin position="15"/>
        <end position="36"/>
    </location>
</feature>
<protein>
    <recommendedName>
        <fullName evidence="3">Conjugative transposon TraM C-terminal domain-containing protein</fullName>
    </recommendedName>
</protein>
<feature type="domain" description="Conjugative transposon TraM C-terminal" evidence="3">
    <location>
        <begin position="276"/>
        <end position="424"/>
    </location>
</feature>
<evidence type="ECO:0000259" key="3">
    <source>
        <dbReference type="Pfam" id="PF12508"/>
    </source>
</evidence>
<dbReference type="Pfam" id="PF12508">
    <property type="entry name" value="Transposon_TraM"/>
    <property type="match status" value="1"/>
</dbReference>
<evidence type="ECO:0000313" key="4">
    <source>
        <dbReference type="EMBL" id="SBW10372.1"/>
    </source>
</evidence>
<feature type="coiled-coil region" evidence="1">
    <location>
        <begin position="151"/>
        <end position="178"/>
    </location>
</feature>
<keyword evidence="2" id="KW-0472">Membrane</keyword>
<dbReference type="NCBIfam" id="TIGR03779">
    <property type="entry name" value="Bac_Flav_CT_M"/>
    <property type="match status" value="1"/>
</dbReference>
<evidence type="ECO:0000256" key="2">
    <source>
        <dbReference type="SAM" id="Phobius"/>
    </source>
</evidence>
<name>A0A212KFF7_9BACT</name>
<proteinExistence type="predicted"/>
<organism evidence="4">
    <name type="scientific">uncultured Dysgonomonas sp</name>
    <dbReference type="NCBI Taxonomy" id="206096"/>
    <lineage>
        <taxon>Bacteria</taxon>
        <taxon>Pseudomonadati</taxon>
        <taxon>Bacteroidota</taxon>
        <taxon>Bacteroidia</taxon>
        <taxon>Bacteroidales</taxon>
        <taxon>Dysgonomonadaceae</taxon>
        <taxon>Dysgonomonas</taxon>
        <taxon>environmental samples</taxon>
    </lineage>
</organism>
<sequence length="429" mass="47664">MADKPKLSEEQKQKFIKYAIFALMTIVCAGCFWLIFKPSDEEIAKEQIGMGFNADIPDPKKDGIVGDKMSAYEQEQIQQRQKERMQSLQGYADMLENSKSKRITINLGDEQNYNQSASTPKAPINNSVSAYKDINRTLGNFYEPPKDDPEKEAMKQKLEELEAKMNEKDDKQSAIDEQLLLMEKSYEMAAKYMPQGQNQEAPNNSLKNKIDNYGKDNSSKNGKTTVSPVRQIQKHTVSALAQNMSNEELFRMYDQPRNAGFNTMGGEVGISTKNTISAVIHDDQTVIDGRTTRLRLTEPLVAGTTLIPENTILTGVAKVQGERLDILIASIEYEGTIIPVEMVTYDTDGQKGIYIPGSLEMNAAKEIVANMGNSVGSSFTMTQSTGAQLASDLSKGAIQGVSAYMQKKIRQVKVTLKSGYRVMLMPKAN</sequence>
<dbReference type="AlphaFoldDB" id="A0A212KFF7"/>
<dbReference type="InterPro" id="IPR022187">
    <property type="entry name" value="Conjug_transposon_TraM"/>
</dbReference>
<dbReference type="EMBL" id="FLUL01000002">
    <property type="protein sequence ID" value="SBW10372.1"/>
    <property type="molecule type" value="Genomic_DNA"/>
</dbReference>
<accession>A0A212KFF7</accession>
<keyword evidence="2" id="KW-0812">Transmembrane</keyword>
<dbReference type="InterPro" id="IPR055407">
    <property type="entry name" value="TraM_C"/>
</dbReference>
<gene>
    <name evidence="4" type="ORF">KL86DYS2_20057</name>
</gene>
<dbReference type="RefSeq" id="WP_296952611.1">
    <property type="nucleotide sequence ID" value="NZ_LT599021.1"/>
</dbReference>